<evidence type="ECO:0000313" key="1">
    <source>
        <dbReference type="EMBL" id="EGZ09869.1"/>
    </source>
</evidence>
<dbReference type="Proteomes" id="UP000002640">
    <property type="component" value="Unassembled WGS sequence"/>
</dbReference>
<keyword evidence="2" id="KW-1185">Reference proteome</keyword>
<protein>
    <submittedName>
        <fullName evidence="1">Uncharacterized protein</fullName>
    </submittedName>
</protein>
<dbReference type="InParanoid" id="G5A2H8"/>
<name>G5A2H8_PHYSP</name>
<evidence type="ECO:0000313" key="2">
    <source>
        <dbReference type="Proteomes" id="UP000002640"/>
    </source>
</evidence>
<dbReference type="EMBL" id="JH159159">
    <property type="protein sequence ID" value="EGZ09869.1"/>
    <property type="molecule type" value="Genomic_DNA"/>
</dbReference>
<dbReference type="RefSeq" id="XP_009534730.1">
    <property type="nucleotide sequence ID" value="XM_009536435.1"/>
</dbReference>
<dbReference type="KEGG" id="psoj:PHYSODRAFT_305244"/>
<organism evidence="1 2">
    <name type="scientific">Phytophthora sojae (strain P6497)</name>
    <name type="common">Soybean stem and root rot agent</name>
    <name type="synonym">Phytophthora megasperma f. sp. glycines</name>
    <dbReference type="NCBI Taxonomy" id="1094619"/>
    <lineage>
        <taxon>Eukaryota</taxon>
        <taxon>Sar</taxon>
        <taxon>Stramenopiles</taxon>
        <taxon>Oomycota</taxon>
        <taxon>Peronosporomycetes</taxon>
        <taxon>Peronosporales</taxon>
        <taxon>Peronosporaceae</taxon>
        <taxon>Phytophthora</taxon>
    </lineage>
</organism>
<gene>
    <name evidence="1" type="ORF">PHYSODRAFT_305244</name>
</gene>
<dbReference type="GeneID" id="20642530"/>
<accession>G5A2H8</accession>
<dbReference type="AlphaFoldDB" id="G5A2H8"/>
<sequence>MSRHRDYGETPEDWLHYLSDMTKYLAPHIRSLKARIRSVESELGQVSMFLGSTCSVDNSYANLVDGHFACLSESKPFELDLGSGDILFQGDNQWTARCQLPPPERDILLHLTLMGDHDKIFDDSGEDEEGDGMLRPLKCSLYHSLQDNFFRGTDLRGMQELNSGRALESLVAGAVVLASHREKFCGVKFPAFLGRQLYELGVVDNIDAEVDIPSNHAKNASTIPFLSVPNTEWPSSFVDAWRGSGAQFGNLCCVADSDRVSGDSERSEYGFVASEAGKDACILSGECRDDKEPLDGQSLVNVLQRVPGNSSIHLVVVRKLQDSYFRDLPDPASAACVALASNALTFIAFRKRASWRNSRS</sequence>
<proteinExistence type="predicted"/>
<reference evidence="1 2" key="1">
    <citation type="journal article" date="2006" name="Science">
        <title>Phytophthora genome sequences uncover evolutionary origins and mechanisms of pathogenesis.</title>
        <authorList>
            <person name="Tyler B.M."/>
            <person name="Tripathy S."/>
            <person name="Zhang X."/>
            <person name="Dehal P."/>
            <person name="Jiang R.H."/>
            <person name="Aerts A."/>
            <person name="Arredondo F.D."/>
            <person name="Baxter L."/>
            <person name="Bensasson D."/>
            <person name="Beynon J.L."/>
            <person name="Chapman J."/>
            <person name="Damasceno C.M."/>
            <person name="Dorrance A.E."/>
            <person name="Dou D."/>
            <person name="Dickerman A.W."/>
            <person name="Dubchak I.L."/>
            <person name="Garbelotto M."/>
            <person name="Gijzen M."/>
            <person name="Gordon S.G."/>
            <person name="Govers F."/>
            <person name="Grunwald N.J."/>
            <person name="Huang W."/>
            <person name="Ivors K.L."/>
            <person name="Jones R.W."/>
            <person name="Kamoun S."/>
            <person name="Krampis K."/>
            <person name="Lamour K.H."/>
            <person name="Lee M.K."/>
            <person name="McDonald W.H."/>
            <person name="Medina M."/>
            <person name="Meijer H.J."/>
            <person name="Nordberg E.K."/>
            <person name="Maclean D.J."/>
            <person name="Ospina-Giraldo M.D."/>
            <person name="Morris P.F."/>
            <person name="Phuntumart V."/>
            <person name="Putnam N.H."/>
            <person name="Rash S."/>
            <person name="Rose J.K."/>
            <person name="Sakihama Y."/>
            <person name="Salamov A.A."/>
            <person name="Savidor A."/>
            <person name="Scheuring C.F."/>
            <person name="Smith B.M."/>
            <person name="Sobral B.W."/>
            <person name="Terry A."/>
            <person name="Torto-Alalibo T.A."/>
            <person name="Win J."/>
            <person name="Xu Z."/>
            <person name="Zhang H."/>
            <person name="Grigoriev I.V."/>
            <person name="Rokhsar D.S."/>
            <person name="Boore J.L."/>
        </authorList>
    </citation>
    <scope>NUCLEOTIDE SEQUENCE [LARGE SCALE GENOMIC DNA]</scope>
    <source>
        <strain evidence="1 2">P6497</strain>
    </source>
</reference>